<dbReference type="RefSeq" id="WP_210200720.1">
    <property type="nucleotide sequence ID" value="NZ_OBEL01000001.1"/>
</dbReference>
<evidence type="ECO:0000256" key="5">
    <source>
        <dbReference type="ARBA" id="ARBA00023136"/>
    </source>
</evidence>
<dbReference type="InterPro" id="IPR001123">
    <property type="entry name" value="LeuE-type"/>
</dbReference>
<feature type="transmembrane region" description="Helical" evidence="6">
    <location>
        <begin position="153"/>
        <end position="175"/>
    </location>
</feature>
<evidence type="ECO:0000256" key="1">
    <source>
        <dbReference type="ARBA" id="ARBA00004651"/>
    </source>
</evidence>
<evidence type="ECO:0000313" key="8">
    <source>
        <dbReference type="Proteomes" id="UP000219439"/>
    </source>
</evidence>
<keyword evidence="8" id="KW-1185">Reference proteome</keyword>
<evidence type="ECO:0000256" key="3">
    <source>
        <dbReference type="ARBA" id="ARBA00022692"/>
    </source>
</evidence>
<dbReference type="GO" id="GO:0015171">
    <property type="term" value="F:amino acid transmembrane transporter activity"/>
    <property type="evidence" value="ECO:0007669"/>
    <property type="project" value="TreeGrafter"/>
</dbReference>
<organism evidence="7 8">
    <name type="scientific">Cohaesibacter gelatinilyticus</name>
    <dbReference type="NCBI Taxonomy" id="372072"/>
    <lineage>
        <taxon>Bacteria</taxon>
        <taxon>Pseudomonadati</taxon>
        <taxon>Pseudomonadota</taxon>
        <taxon>Alphaproteobacteria</taxon>
        <taxon>Hyphomicrobiales</taxon>
        <taxon>Cohaesibacteraceae</taxon>
    </lineage>
</organism>
<evidence type="ECO:0000313" key="7">
    <source>
        <dbReference type="EMBL" id="SNZ05587.1"/>
    </source>
</evidence>
<keyword evidence="4 6" id="KW-1133">Transmembrane helix</keyword>
<keyword evidence="5 6" id="KW-0472">Membrane</keyword>
<dbReference type="GO" id="GO:0005886">
    <property type="term" value="C:plasma membrane"/>
    <property type="evidence" value="ECO:0007669"/>
    <property type="project" value="UniProtKB-SubCell"/>
</dbReference>
<dbReference type="PANTHER" id="PTHR30086:SF20">
    <property type="entry name" value="ARGININE EXPORTER PROTEIN ARGO-RELATED"/>
    <property type="match status" value="1"/>
</dbReference>
<dbReference type="AlphaFoldDB" id="A0A285N9J8"/>
<keyword evidence="3 6" id="KW-0812">Transmembrane</keyword>
<feature type="transmembrane region" description="Helical" evidence="6">
    <location>
        <begin position="115"/>
        <end position="141"/>
    </location>
</feature>
<reference evidence="7 8" key="1">
    <citation type="submission" date="2017-09" db="EMBL/GenBank/DDBJ databases">
        <authorList>
            <person name="Ehlers B."/>
            <person name="Leendertz F.H."/>
        </authorList>
    </citation>
    <scope>NUCLEOTIDE SEQUENCE [LARGE SCALE GENOMIC DNA]</scope>
    <source>
        <strain evidence="7 8">DSM 18289</strain>
    </source>
</reference>
<accession>A0A285N9J8</accession>
<protein>
    <submittedName>
        <fullName evidence="7">Resistance to homoserine/threonine (RhtB) family protein</fullName>
    </submittedName>
</protein>
<feature type="transmembrane region" description="Helical" evidence="6">
    <location>
        <begin position="187"/>
        <end position="207"/>
    </location>
</feature>
<evidence type="ECO:0000256" key="6">
    <source>
        <dbReference type="SAM" id="Phobius"/>
    </source>
</evidence>
<dbReference type="EMBL" id="OBEL01000001">
    <property type="protein sequence ID" value="SNZ05587.1"/>
    <property type="molecule type" value="Genomic_DNA"/>
</dbReference>
<evidence type="ECO:0000256" key="2">
    <source>
        <dbReference type="ARBA" id="ARBA00022475"/>
    </source>
</evidence>
<proteinExistence type="predicted"/>
<keyword evidence="2" id="KW-1003">Cell membrane</keyword>
<sequence>MIMSIESWSLFIISASLLSLSPGPDLIFILSKSLAHGRKIGLTAAAGVCTGAFVHVLAAALGLSAILATSATAFMLVKYVGAAYLIYLGIKALFAKESALAFKDKTNKKTSASSVFRQGMLIDILNPKVAIFFMAFLPQFITAQSGYVIEQTIFLGFLVILIGFAIEAVYVFSAAPLATYLKKHSRFALWLDRAFGGLLVGLGARLATASRT</sequence>
<dbReference type="PANTHER" id="PTHR30086">
    <property type="entry name" value="ARGININE EXPORTER PROTEIN ARGO"/>
    <property type="match status" value="1"/>
</dbReference>
<evidence type="ECO:0000256" key="4">
    <source>
        <dbReference type="ARBA" id="ARBA00022989"/>
    </source>
</evidence>
<comment type="subcellular location">
    <subcellularLocation>
        <location evidence="1">Cell membrane</location>
        <topology evidence="1">Multi-pass membrane protein</topology>
    </subcellularLocation>
</comment>
<dbReference type="Proteomes" id="UP000219439">
    <property type="component" value="Unassembled WGS sequence"/>
</dbReference>
<feature type="transmembrane region" description="Helical" evidence="6">
    <location>
        <begin position="42"/>
        <end position="67"/>
    </location>
</feature>
<feature type="transmembrane region" description="Helical" evidence="6">
    <location>
        <begin position="12"/>
        <end position="30"/>
    </location>
</feature>
<feature type="transmembrane region" description="Helical" evidence="6">
    <location>
        <begin position="73"/>
        <end position="94"/>
    </location>
</feature>
<name>A0A285N9J8_9HYPH</name>
<gene>
    <name evidence="7" type="ORF">SAMN06265368_0156</name>
</gene>
<dbReference type="PIRSF" id="PIRSF006324">
    <property type="entry name" value="LeuE"/>
    <property type="match status" value="1"/>
</dbReference>
<dbReference type="Pfam" id="PF01810">
    <property type="entry name" value="LysE"/>
    <property type="match status" value="1"/>
</dbReference>